<dbReference type="InterPro" id="IPR002328">
    <property type="entry name" value="ADH_Zn_CS"/>
</dbReference>
<keyword evidence="1 5" id="KW-0479">Metal-binding</keyword>
<evidence type="ECO:0000256" key="3">
    <source>
        <dbReference type="ARBA" id="ARBA00023002"/>
    </source>
</evidence>
<sequence length="366" mass="39063">MKMKAAVLREFGKPLSLETIDIDDPGPGEVRVKIKATSLCHTDLEVIHGQLNFPVPIVLGHEAAGTVERVGGGVTSVAVGDHVVLSWNPSCGRCFYCDQSQPILCEPFVENGPKGGQFDGTTRLRSGETPIHNLMYMGSFAEYCVVPAQSAVPIPKDMPFDRACLLGCGVMTGVGAATRVAKVTFSASVAVFGCGAVGLSAVQGARLCGAKTIVAVDLDDRKLEIARQLGATAVVNAATGDPVEFIRQATNGRGADYVFESAGSERAFRSTMEAVRPNGQVVWLGKVNVQQDVSFRWGSLMGEKRVVRSSYGGARPHQDFPALARSYLSGELKLDELVTRNIRLEEINEGFDALASGDVIRSVITF</sequence>
<evidence type="ECO:0000259" key="6">
    <source>
        <dbReference type="SMART" id="SM00829"/>
    </source>
</evidence>
<dbReference type="CDD" id="cd08279">
    <property type="entry name" value="Zn_ADH_class_III"/>
    <property type="match status" value="1"/>
</dbReference>
<evidence type="ECO:0000256" key="2">
    <source>
        <dbReference type="ARBA" id="ARBA00022833"/>
    </source>
</evidence>
<comment type="cofactor">
    <cofactor evidence="5">
        <name>Zn(2+)</name>
        <dbReference type="ChEBI" id="CHEBI:29105"/>
    </cofactor>
</comment>
<dbReference type="Pfam" id="PF08240">
    <property type="entry name" value="ADH_N"/>
    <property type="match status" value="1"/>
</dbReference>
<dbReference type="Gene3D" id="3.40.50.720">
    <property type="entry name" value="NAD(P)-binding Rossmann-like Domain"/>
    <property type="match status" value="1"/>
</dbReference>
<evidence type="ECO:0000256" key="5">
    <source>
        <dbReference type="RuleBase" id="RU361277"/>
    </source>
</evidence>
<feature type="domain" description="Enoyl reductase (ER)" evidence="6">
    <location>
        <begin position="12"/>
        <end position="364"/>
    </location>
</feature>
<dbReference type="PANTHER" id="PTHR43880:SF12">
    <property type="entry name" value="ALCOHOL DEHYDROGENASE CLASS-3"/>
    <property type="match status" value="1"/>
</dbReference>
<dbReference type="SUPFAM" id="SSF51735">
    <property type="entry name" value="NAD(P)-binding Rossmann-fold domains"/>
    <property type="match status" value="1"/>
</dbReference>
<gene>
    <name evidence="7" type="ORF">ACFPLB_14520</name>
</gene>
<dbReference type="PROSITE" id="PS00059">
    <property type="entry name" value="ADH_ZINC"/>
    <property type="match status" value="1"/>
</dbReference>
<dbReference type="InterPro" id="IPR013154">
    <property type="entry name" value="ADH-like_N"/>
</dbReference>
<keyword evidence="3" id="KW-0560">Oxidoreductase</keyword>
<name>A0ABW0H3G7_9HYPH</name>
<dbReference type="InterPro" id="IPR020843">
    <property type="entry name" value="ER"/>
</dbReference>
<reference evidence="8" key="1">
    <citation type="journal article" date="2019" name="Int. J. Syst. Evol. Microbiol.">
        <title>The Global Catalogue of Microorganisms (GCM) 10K type strain sequencing project: providing services to taxonomists for standard genome sequencing and annotation.</title>
        <authorList>
            <consortium name="The Broad Institute Genomics Platform"/>
            <consortium name="The Broad Institute Genome Sequencing Center for Infectious Disease"/>
            <person name="Wu L."/>
            <person name="Ma J."/>
        </authorList>
    </citation>
    <scope>NUCLEOTIDE SEQUENCE [LARGE SCALE GENOMIC DNA]</scope>
    <source>
        <strain evidence="8">CGMCC 4.1415</strain>
    </source>
</reference>
<dbReference type="RefSeq" id="WP_378230896.1">
    <property type="nucleotide sequence ID" value="NZ_JBHSLL010000055.1"/>
</dbReference>
<comment type="similarity">
    <text evidence="5">Belongs to the zinc-containing alcohol dehydrogenase family.</text>
</comment>
<dbReference type="Pfam" id="PF00107">
    <property type="entry name" value="ADH_zinc_N"/>
    <property type="match status" value="1"/>
</dbReference>
<keyword evidence="4" id="KW-0520">NAD</keyword>
<evidence type="ECO:0000313" key="7">
    <source>
        <dbReference type="EMBL" id="MFC5387173.1"/>
    </source>
</evidence>
<evidence type="ECO:0000256" key="4">
    <source>
        <dbReference type="ARBA" id="ARBA00023027"/>
    </source>
</evidence>
<dbReference type="Proteomes" id="UP001596016">
    <property type="component" value="Unassembled WGS sequence"/>
</dbReference>
<evidence type="ECO:0000256" key="1">
    <source>
        <dbReference type="ARBA" id="ARBA00022723"/>
    </source>
</evidence>
<keyword evidence="8" id="KW-1185">Reference proteome</keyword>
<dbReference type="InterPro" id="IPR013149">
    <property type="entry name" value="ADH-like_C"/>
</dbReference>
<dbReference type="InterPro" id="IPR036291">
    <property type="entry name" value="NAD(P)-bd_dom_sf"/>
</dbReference>
<organism evidence="7 8">
    <name type="scientific">Aquamicrobium segne</name>
    <dbReference type="NCBI Taxonomy" id="469547"/>
    <lineage>
        <taxon>Bacteria</taxon>
        <taxon>Pseudomonadati</taxon>
        <taxon>Pseudomonadota</taxon>
        <taxon>Alphaproteobacteria</taxon>
        <taxon>Hyphomicrobiales</taxon>
        <taxon>Phyllobacteriaceae</taxon>
        <taxon>Aquamicrobium</taxon>
    </lineage>
</organism>
<dbReference type="EMBL" id="JBHSLL010000055">
    <property type="protein sequence ID" value="MFC5387173.1"/>
    <property type="molecule type" value="Genomic_DNA"/>
</dbReference>
<dbReference type="Gene3D" id="3.90.180.10">
    <property type="entry name" value="Medium-chain alcohol dehydrogenases, catalytic domain"/>
    <property type="match status" value="1"/>
</dbReference>
<dbReference type="SMART" id="SM00829">
    <property type="entry name" value="PKS_ER"/>
    <property type="match status" value="1"/>
</dbReference>
<keyword evidence="2 5" id="KW-0862">Zinc</keyword>
<protein>
    <submittedName>
        <fullName evidence="7">Zn-dependent alcohol dehydrogenase</fullName>
    </submittedName>
</protein>
<dbReference type="PANTHER" id="PTHR43880">
    <property type="entry name" value="ALCOHOL DEHYDROGENASE"/>
    <property type="match status" value="1"/>
</dbReference>
<proteinExistence type="inferred from homology"/>
<accession>A0ABW0H3G7</accession>
<comment type="caution">
    <text evidence="7">The sequence shown here is derived from an EMBL/GenBank/DDBJ whole genome shotgun (WGS) entry which is preliminary data.</text>
</comment>
<dbReference type="SUPFAM" id="SSF50129">
    <property type="entry name" value="GroES-like"/>
    <property type="match status" value="2"/>
</dbReference>
<evidence type="ECO:0000313" key="8">
    <source>
        <dbReference type="Proteomes" id="UP001596016"/>
    </source>
</evidence>
<dbReference type="InterPro" id="IPR011032">
    <property type="entry name" value="GroES-like_sf"/>
</dbReference>